<comment type="caution">
    <text evidence="8">The sequence shown here is derived from an EMBL/GenBank/DDBJ whole genome shotgun (WGS) entry which is preliminary data.</text>
</comment>
<dbReference type="InterPro" id="IPR034457">
    <property type="entry name" value="Organic_radical-activating"/>
</dbReference>
<keyword evidence="4 6" id="KW-0408">Iron</keyword>
<keyword evidence="3 6" id="KW-0479">Metal-binding</keyword>
<dbReference type="PATRIC" id="fig|1121405.3.peg.289"/>
<dbReference type="InterPro" id="IPR007197">
    <property type="entry name" value="rSAM"/>
</dbReference>
<dbReference type="CDD" id="cd01335">
    <property type="entry name" value="Radical_SAM"/>
    <property type="match status" value="1"/>
</dbReference>
<evidence type="ECO:0000256" key="3">
    <source>
        <dbReference type="ARBA" id="ARBA00022723"/>
    </source>
</evidence>
<sequence>MEALLYDSLPDRKVQCRLCAHRCVIKPGRQGICKVRENRDGMLISRVYRKLIARHIDPIEKKPLFHVLPGSLSYSVATVGCNFACRFCQNADIAQLPGERSGVLPGDITPPEAVVRAAESAGCRSIAYTYTEPTVYFETALEIARIARERGLLNVFVTNGYMTAETVEMIRPFLDAANVDLKAYTDDFYKTRCGARIEPVKETLRAMKAAGIFLEVTTLVIPGLNDAPDELAALAGFIAGELGPGTPWHVSRFHPVYRLTDRPPTPVETLTAARDIGLAAGLKYVYVGNVPGNGGEDTPCPGCGETVIRRRGYRILENRLENGRCPDCGETVHGIGLS</sequence>
<dbReference type="RefSeq" id="WP_020875298.1">
    <property type="nucleotide sequence ID" value="NZ_ATHJ01000022.1"/>
</dbReference>
<gene>
    <name evidence="8" type="ORF">dsmv_1058</name>
</gene>
<evidence type="ECO:0000313" key="9">
    <source>
        <dbReference type="Proteomes" id="UP000014977"/>
    </source>
</evidence>
<dbReference type="STRING" id="897.B2D07_17185"/>
<proteinExistence type="predicted"/>
<dbReference type="SFLD" id="SFLDS00029">
    <property type="entry name" value="Radical_SAM"/>
    <property type="match status" value="1"/>
</dbReference>
<dbReference type="eggNOG" id="COG1180">
    <property type="taxonomic scope" value="Bacteria"/>
</dbReference>
<dbReference type="PIRSF" id="PIRSF004869">
    <property type="entry name" value="PflX_prd"/>
    <property type="match status" value="1"/>
</dbReference>
<dbReference type="InterPro" id="IPR013785">
    <property type="entry name" value="Aldolase_TIM"/>
</dbReference>
<feature type="binding site" evidence="6">
    <location>
        <position position="81"/>
    </location>
    <ligand>
        <name>[4Fe-4S] cluster</name>
        <dbReference type="ChEBI" id="CHEBI:49883"/>
        <note>4Fe-4S-S-AdoMet</note>
    </ligand>
</feature>
<reference evidence="8 9" key="1">
    <citation type="journal article" date="2013" name="Genome Announc.">
        <title>Draft genome sequences for three mercury-methylating, sulfate-reducing bacteria.</title>
        <authorList>
            <person name="Brown S.D."/>
            <person name="Hurt R.A.Jr."/>
            <person name="Gilmour C.C."/>
            <person name="Elias D.A."/>
        </authorList>
    </citation>
    <scope>NUCLEOTIDE SEQUENCE [LARGE SCALE GENOMIC DNA]</scope>
    <source>
        <strain evidence="8 9">DSM 2059</strain>
    </source>
</reference>
<keyword evidence="9" id="KW-1185">Reference proteome</keyword>
<dbReference type="PANTHER" id="PTHR30352">
    <property type="entry name" value="PYRUVATE FORMATE-LYASE-ACTIVATING ENZYME"/>
    <property type="match status" value="1"/>
</dbReference>
<dbReference type="OrthoDB" id="9778883at2"/>
<keyword evidence="1" id="KW-0004">4Fe-4S</keyword>
<name>S7VD21_DESML</name>
<feature type="binding site" evidence="6">
    <location>
        <position position="88"/>
    </location>
    <ligand>
        <name>[4Fe-4S] cluster</name>
        <dbReference type="ChEBI" id="CHEBI:49883"/>
        <note>4Fe-4S-S-AdoMet</note>
    </ligand>
</feature>
<evidence type="ECO:0000259" key="7">
    <source>
        <dbReference type="PROSITE" id="PS51918"/>
    </source>
</evidence>
<dbReference type="PANTHER" id="PTHR30352:SF5">
    <property type="entry name" value="PYRUVATE FORMATE-LYASE 1-ACTIVATING ENZYME"/>
    <property type="match status" value="1"/>
</dbReference>
<dbReference type="InterPro" id="IPR027596">
    <property type="entry name" value="AmmeMemoSam_rS"/>
</dbReference>
<evidence type="ECO:0000256" key="6">
    <source>
        <dbReference type="PIRSR" id="PIRSR004869-50"/>
    </source>
</evidence>
<accession>S7VD21</accession>
<dbReference type="SUPFAM" id="SSF102114">
    <property type="entry name" value="Radical SAM enzymes"/>
    <property type="match status" value="1"/>
</dbReference>
<evidence type="ECO:0000256" key="2">
    <source>
        <dbReference type="ARBA" id="ARBA00022691"/>
    </source>
</evidence>
<dbReference type="Gene3D" id="3.20.20.70">
    <property type="entry name" value="Aldolase class I"/>
    <property type="match status" value="1"/>
</dbReference>
<dbReference type="Proteomes" id="UP000014977">
    <property type="component" value="Unassembled WGS sequence"/>
</dbReference>
<keyword evidence="5 6" id="KW-0411">Iron-sulfur</keyword>
<comment type="cofactor">
    <cofactor evidence="6">
        <name>[4Fe-4S] cluster</name>
        <dbReference type="ChEBI" id="CHEBI:49883"/>
    </cofactor>
    <text evidence="6">Binds 1 [4Fe-4S] cluster. The cluster is coordinated with 3 cysteines and an exchangeable S-adenosyl-L-methionine.</text>
</comment>
<feature type="binding site" evidence="6">
    <location>
        <position position="85"/>
    </location>
    <ligand>
        <name>[4Fe-4S] cluster</name>
        <dbReference type="ChEBI" id="CHEBI:49883"/>
        <note>4Fe-4S-S-AdoMet</note>
    </ligand>
</feature>
<dbReference type="GO" id="GO:0003824">
    <property type="term" value="F:catalytic activity"/>
    <property type="evidence" value="ECO:0007669"/>
    <property type="project" value="InterPro"/>
</dbReference>
<dbReference type="InterPro" id="IPR058240">
    <property type="entry name" value="rSAM_sf"/>
</dbReference>
<dbReference type="InterPro" id="IPR006638">
    <property type="entry name" value="Elp3/MiaA/NifB-like_rSAM"/>
</dbReference>
<dbReference type="Pfam" id="PF04055">
    <property type="entry name" value="Radical_SAM"/>
    <property type="match status" value="1"/>
</dbReference>
<dbReference type="AlphaFoldDB" id="S7VD21"/>
<evidence type="ECO:0000256" key="1">
    <source>
        <dbReference type="ARBA" id="ARBA00022485"/>
    </source>
</evidence>
<dbReference type="SFLD" id="SFLDG01101">
    <property type="entry name" value="Uncharacterised_Radical_SAM_Su"/>
    <property type="match status" value="1"/>
</dbReference>
<dbReference type="EMBL" id="ATHJ01000022">
    <property type="protein sequence ID" value="EPR44599.1"/>
    <property type="molecule type" value="Genomic_DNA"/>
</dbReference>
<dbReference type="SMART" id="SM00729">
    <property type="entry name" value="Elp3"/>
    <property type="match status" value="1"/>
</dbReference>
<evidence type="ECO:0000313" key="8">
    <source>
        <dbReference type="EMBL" id="EPR44599.1"/>
    </source>
</evidence>
<evidence type="ECO:0000256" key="5">
    <source>
        <dbReference type="ARBA" id="ARBA00023014"/>
    </source>
</evidence>
<organism evidence="8 9">
    <name type="scientific">Desulfococcus multivorans DSM 2059</name>
    <dbReference type="NCBI Taxonomy" id="1121405"/>
    <lineage>
        <taxon>Bacteria</taxon>
        <taxon>Pseudomonadati</taxon>
        <taxon>Thermodesulfobacteriota</taxon>
        <taxon>Desulfobacteria</taxon>
        <taxon>Desulfobacterales</taxon>
        <taxon>Desulfococcaceae</taxon>
        <taxon>Desulfococcus</taxon>
    </lineage>
</organism>
<feature type="domain" description="Radical SAM core" evidence="7">
    <location>
        <begin position="66"/>
        <end position="289"/>
    </location>
</feature>
<dbReference type="GO" id="GO:0046872">
    <property type="term" value="F:metal ion binding"/>
    <property type="evidence" value="ECO:0007669"/>
    <property type="project" value="UniProtKB-KW"/>
</dbReference>
<dbReference type="InterPro" id="IPR016431">
    <property type="entry name" value="Pyrv-formate_lyase-activ_prd"/>
</dbReference>
<evidence type="ECO:0000256" key="4">
    <source>
        <dbReference type="ARBA" id="ARBA00023004"/>
    </source>
</evidence>
<dbReference type="NCBIfam" id="TIGR04337">
    <property type="entry name" value="AmmeMemoSam_rS"/>
    <property type="match status" value="1"/>
</dbReference>
<protein>
    <submittedName>
        <fullName evidence="8">Radical SAM domain protein</fullName>
    </submittedName>
</protein>
<keyword evidence="2 6" id="KW-0949">S-adenosyl-L-methionine</keyword>
<dbReference type="PROSITE" id="PS51918">
    <property type="entry name" value="RADICAL_SAM"/>
    <property type="match status" value="1"/>
</dbReference>
<dbReference type="GO" id="GO:0051539">
    <property type="term" value="F:4 iron, 4 sulfur cluster binding"/>
    <property type="evidence" value="ECO:0007669"/>
    <property type="project" value="UniProtKB-KW"/>
</dbReference>